<sequence length="150" mass="17059">MTRAKVIVSTYEELPRRHRPVTRRVASSSATTAPRAKASAPRQAGGYSRRALLLAYAQRRRRRAGRESGTPLLLEWGKWKTDHPVAGGGGDVVAMRWIGRNWCPRLRCCVRLWVRTFLRQVKRVRENASCKNGDTSSVLDYDVLRGDNRL</sequence>
<name>A0A1D6L193_MAIZE</name>
<evidence type="ECO:0000313" key="1">
    <source>
        <dbReference type="EMBL" id="ONM08301.1"/>
    </source>
</evidence>
<dbReference type="OMA" id="KWKTQGH"/>
<dbReference type="ExpressionAtlas" id="A0A1D6L193">
    <property type="expression patterns" value="baseline"/>
</dbReference>
<organism evidence="1">
    <name type="scientific">Zea mays</name>
    <name type="common">Maize</name>
    <dbReference type="NCBI Taxonomy" id="4577"/>
    <lineage>
        <taxon>Eukaryota</taxon>
        <taxon>Viridiplantae</taxon>
        <taxon>Streptophyta</taxon>
        <taxon>Embryophyta</taxon>
        <taxon>Tracheophyta</taxon>
        <taxon>Spermatophyta</taxon>
        <taxon>Magnoliopsida</taxon>
        <taxon>Liliopsida</taxon>
        <taxon>Poales</taxon>
        <taxon>Poaceae</taxon>
        <taxon>PACMAD clade</taxon>
        <taxon>Panicoideae</taxon>
        <taxon>Andropogonodae</taxon>
        <taxon>Andropogoneae</taxon>
        <taxon>Tripsacinae</taxon>
        <taxon>Zea</taxon>
    </lineage>
</organism>
<protein>
    <submittedName>
        <fullName evidence="1">Uncharacterized protein</fullName>
    </submittedName>
</protein>
<proteinExistence type="predicted"/>
<dbReference type="InParanoid" id="A0A1D6L193"/>
<dbReference type="EMBL" id="CM007647">
    <property type="protein sequence ID" value="ONM08301.1"/>
    <property type="molecule type" value="Genomic_DNA"/>
</dbReference>
<reference evidence="1" key="1">
    <citation type="submission" date="2015-12" db="EMBL/GenBank/DDBJ databases">
        <title>Update maize B73 reference genome by single molecule sequencing technologies.</title>
        <authorList>
            <consortium name="Maize Genome Sequencing Project"/>
            <person name="Ware D."/>
        </authorList>
    </citation>
    <scope>NUCLEOTIDE SEQUENCE [LARGE SCALE GENOMIC DNA]</scope>
    <source>
        <tissue evidence="1">Seedling</tissue>
    </source>
</reference>
<dbReference type="AlphaFoldDB" id="A0A1D6L193"/>
<gene>
    <name evidence="1" type="ORF">ZEAMMB73_Zm00001d033656</name>
</gene>
<accession>A0A1D6L193</accession>
<dbReference type="FunCoup" id="A0A1D6L193">
    <property type="interactions" value="472"/>
</dbReference>